<dbReference type="Proteomes" id="UP000830395">
    <property type="component" value="Chromosome 14"/>
</dbReference>
<gene>
    <name evidence="1" type="ORF">PDJAM_G00054030</name>
</gene>
<keyword evidence="2" id="KW-1185">Reference proteome</keyword>
<protein>
    <submittedName>
        <fullName evidence="1">Uncharacterized protein</fullName>
    </submittedName>
</protein>
<sequence length="762" mass="84105">MVGQRLASPGISGSSLDYDPIETVRKFFPETWIWQLSEVGDSGSAHLPVTVPDTITTWETEAFCVSSRGLGLAPPVQLTVFQPFFLELSLPYSIIRGEVFELKATVFNYLSKCIMVKVTPAPSSDYTLEPSSDGEYSSCLCANGRKTFKWTLIPTVLGVLKVTVSAEAEQSQTVCDNEIVSVPERGRIDTVTRSLIVQAEGTEKTKSQSWLLCPQGNSVSEELELILPEDIIKGSARASVSVLGDILGRALKNLDGLLRMPYGCGEQNIALLAPNIYILQYLENTEQLTTAIRERATGFLKSGYQRQLNYKHINGAYSTFGRGEENTWLTAFVLRTFGKAQRYIFIDPEIINSAKQWLISMQGLDGCFIQRGSLFNNRMKGGVNDNVTITAYITASLLELGNTVQDPVVNKALLCLKSSVGKLTNTYTTALLAYTFSLAGENEIREQLLNKLENVAISGDGRLHWSQSASDESGALSVEISSYVLLAVLTTGQLSTADLGYANRIVSWLVKQQNPYGGFSSTQDTVVALQALALYSTKVFSSDGSSTVTVKSADGHSHNFDVNQNNKLLYQERSLQDVPGKYSIEVKGSTCVSVQTALFYNVPTPSETSTLSIRATTEGKCTKSLGETVFLKFTVRYTGTLRSTNMIIVDIKLLSGFTADPGELKKGILVERADSKDDYIIMYIKELHRNIPISYELHMEQVLAVKNLKPAVMKVYDYYQTSDQSETEYTSPCVSGFKFALKMQKILCLLALSWFYFLMQVC</sequence>
<dbReference type="EMBL" id="CM040988">
    <property type="protein sequence ID" value="MCJ8740031.1"/>
    <property type="molecule type" value="Genomic_DNA"/>
</dbReference>
<accession>A0ACC5YW97</accession>
<organism evidence="1 2">
    <name type="scientific">Pangasius djambal</name>
    <dbReference type="NCBI Taxonomy" id="1691987"/>
    <lineage>
        <taxon>Eukaryota</taxon>
        <taxon>Metazoa</taxon>
        <taxon>Chordata</taxon>
        <taxon>Craniata</taxon>
        <taxon>Vertebrata</taxon>
        <taxon>Euteleostomi</taxon>
        <taxon>Actinopterygii</taxon>
        <taxon>Neopterygii</taxon>
        <taxon>Teleostei</taxon>
        <taxon>Ostariophysi</taxon>
        <taxon>Siluriformes</taxon>
        <taxon>Pangasiidae</taxon>
        <taxon>Pangasius</taxon>
    </lineage>
</organism>
<comment type="caution">
    <text evidence="1">The sequence shown here is derived from an EMBL/GenBank/DDBJ whole genome shotgun (WGS) entry which is preliminary data.</text>
</comment>
<proteinExistence type="predicted"/>
<reference evidence="1" key="1">
    <citation type="submission" date="2020-02" db="EMBL/GenBank/DDBJ databases">
        <title>Genome sequencing of the panga catfish, Pangasius djambal.</title>
        <authorList>
            <person name="Wen M."/>
            <person name="Zahm M."/>
            <person name="Roques C."/>
            <person name="Cabau C."/>
            <person name="Klopp C."/>
            <person name="Donnadieu C."/>
            <person name="Jouanno E."/>
            <person name="Avarre J.-C."/>
            <person name="Campet M."/>
            <person name="Ha T."/>
            <person name="Dugue R."/>
            <person name="Lampietro C."/>
            <person name="Louis A."/>
            <person name="Herpin A."/>
            <person name="Echchiki A."/>
            <person name="Berthelot C."/>
            <person name="Parey E."/>
            <person name="Roest-Crollius H."/>
            <person name="Braasch I."/>
            <person name="Postlethwait J.H."/>
            <person name="Bobe J."/>
            <person name="Montfort J."/>
            <person name="Bouchez O."/>
            <person name="Begum T."/>
            <person name="Schartl M."/>
            <person name="Gustiano R."/>
            <person name="Guiguen Y."/>
        </authorList>
    </citation>
    <scope>NUCLEOTIDE SEQUENCE</scope>
    <source>
        <strain evidence="1">Pdj_M5554</strain>
    </source>
</reference>
<evidence type="ECO:0000313" key="2">
    <source>
        <dbReference type="Proteomes" id="UP000830395"/>
    </source>
</evidence>
<name>A0ACC5YW97_9TELE</name>
<evidence type="ECO:0000313" key="1">
    <source>
        <dbReference type="EMBL" id="MCJ8740031.1"/>
    </source>
</evidence>